<reference evidence="1 2" key="1">
    <citation type="journal article" date="2015" name="Nature">
        <title>rRNA introns, odd ribosomes, and small enigmatic genomes across a large radiation of phyla.</title>
        <authorList>
            <person name="Brown C.T."/>
            <person name="Hug L.A."/>
            <person name="Thomas B.C."/>
            <person name="Sharon I."/>
            <person name="Castelle C.J."/>
            <person name="Singh A."/>
            <person name="Wilkins M.J."/>
            <person name="Williams K.H."/>
            <person name="Banfield J.F."/>
        </authorList>
    </citation>
    <scope>NUCLEOTIDE SEQUENCE [LARGE SCALE GENOMIC DNA]</scope>
</reference>
<comment type="caution">
    <text evidence="1">The sequence shown here is derived from an EMBL/GenBank/DDBJ whole genome shotgun (WGS) entry which is preliminary data.</text>
</comment>
<organism evidence="1 2">
    <name type="scientific">Candidatus Roizmanbacteria bacterium GW2011_GWB1_40_7</name>
    <dbReference type="NCBI Taxonomy" id="1618482"/>
    <lineage>
        <taxon>Bacteria</taxon>
        <taxon>Candidatus Roizmaniibacteriota</taxon>
    </lineage>
</organism>
<protein>
    <submittedName>
        <fullName evidence="1">Uncharacterized protein</fullName>
    </submittedName>
</protein>
<accession>A0A0G0VFM4</accession>
<name>A0A0G0VFM4_9BACT</name>
<proteinExistence type="predicted"/>
<gene>
    <name evidence="1" type="ORF">UU14_C0043G0005</name>
</gene>
<evidence type="ECO:0000313" key="2">
    <source>
        <dbReference type="Proteomes" id="UP000034664"/>
    </source>
</evidence>
<dbReference type="Proteomes" id="UP000034664">
    <property type="component" value="Unassembled WGS sequence"/>
</dbReference>
<sequence>MIQLEADHPGKTDSLKKIVEVNPSIEEVVTLHDNYMKLLNEHGESEIYRGVKILSFQKDVKVGEGSISLFAFQQFRDKKGKEPVEEVTIDIGMRTRGNERVRLNLSKDGRAKWAYRDRTEGFPIEGLSEESPTKKDVELHAEALEKLKKQLEESSSVATSII</sequence>
<dbReference type="EMBL" id="LBZM01000043">
    <property type="protein sequence ID" value="KKR70860.1"/>
    <property type="molecule type" value="Genomic_DNA"/>
</dbReference>
<evidence type="ECO:0000313" key="1">
    <source>
        <dbReference type="EMBL" id="KKR70860.1"/>
    </source>
</evidence>
<dbReference type="AlphaFoldDB" id="A0A0G0VFM4"/>